<evidence type="ECO:0000313" key="2">
    <source>
        <dbReference type="Proteomes" id="UP000799779"/>
    </source>
</evidence>
<organism evidence="1 2">
    <name type="scientific">Amniculicola lignicola CBS 123094</name>
    <dbReference type="NCBI Taxonomy" id="1392246"/>
    <lineage>
        <taxon>Eukaryota</taxon>
        <taxon>Fungi</taxon>
        <taxon>Dikarya</taxon>
        <taxon>Ascomycota</taxon>
        <taxon>Pezizomycotina</taxon>
        <taxon>Dothideomycetes</taxon>
        <taxon>Pleosporomycetidae</taxon>
        <taxon>Pleosporales</taxon>
        <taxon>Amniculicolaceae</taxon>
        <taxon>Amniculicola</taxon>
    </lineage>
</organism>
<protein>
    <submittedName>
        <fullName evidence="1">Uncharacterized protein</fullName>
    </submittedName>
</protein>
<gene>
    <name evidence="1" type="ORF">P154DRAFT_537607</name>
</gene>
<name>A0A6A5W6I0_9PLEO</name>
<dbReference type="Proteomes" id="UP000799779">
    <property type="component" value="Unassembled WGS sequence"/>
</dbReference>
<reference evidence="1" key="1">
    <citation type="journal article" date="2020" name="Stud. Mycol.">
        <title>101 Dothideomycetes genomes: a test case for predicting lifestyles and emergence of pathogens.</title>
        <authorList>
            <person name="Haridas S."/>
            <person name="Albert R."/>
            <person name="Binder M."/>
            <person name="Bloem J."/>
            <person name="Labutti K."/>
            <person name="Salamov A."/>
            <person name="Andreopoulos B."/>
            <person name="Baker S."/>
            <person name="Barry K."/>
            <person name="Bills G."/>
            <person name="Bluhm B."/>
            <person name="Cannon C."/>
            <person name="Castanera R."/>
            <person name="Culley D."/>
            <person name="Daum C."/>
            <person name="Ezra D."/>
            <person name="Gonzalez J."/>
            <person name="Henrissat B."/>
            <person name="Kuo A."/>
            <person name="Liang C."/>
            <person name="Lipzen A."/>
            <person name="Lutzoni F."/>
            <person name="Magnuson J."/>
            <person name="Mondo S."/>
            <person name="Nolan M."/>
            <person name="Ohm R."/>
            <person name="Pangilinan J."/>
            <person name="Park H.-J."/>
            <person name="Ramirez L."/>
            <person name="Alfaro M."/>
            <person name="Sun H."/>
            <person name="Tritt A."/>
            <person name="Yoshinaga Y."/>
            <person name="Zwiers L.-H."/>
            <person name="Turgeon B."/>
            <person name="Goodwin S."/>
            <person name="Spatafora J."/>
            <person name="Crous P."/>
            <person name="Grigoriev I."/>
        </authorList>
    </citation>
    <scope>NUCLEOTIDE SEQUENCE</scope>
    <source>
        <strain evidence="1">CBS 123094</strain>
    </source>
</reference>
<sequence>MAALPPLLSVPSEIRLAIYKYLYLAAPLSSALGLLYSCRTINEEAVPEFIDMGKGYIYNLEKEYSEALSAPVIIKMPTSIRDYDSMWISLPVSGFLYRNDNLSKLNMDAFMSLPFKELRVELYIDKLNLRPYVDPYYQRMLDLVTILYNYPVKEWRRRQTQLQEGGIEASRSILMAKTLVFDYTIFDCPPFFMGRMSRYAEKLDRLGNTIRVVPHGYKGVEMFWN</sequence>
<keyword evidence="2" id="KW-1185">Reference proteome</keyword>
<proteinExistence type="predicted"/>
<accession>A0A6A5W6I0</accession>
<dbReference type="EMBL" id="ML977619">
    <property type="protein sequence ID" value="KAF1996947.1"/>
    <property type="molecule type" value="Genomic_DNA"/>
</dbReference>
<evidence type="ECO:0000313" key="1">
    <source>
        <dbReference type="EMBL" id="KAF1996947.1"/>
    </source>
</evidence>
<dbReference type="AlphaFoldDB" id="A0A6A5W6I0"/>